<reference evidence="3 4" key="1">
    <citation type="submission" date="2019-03" db="EMBL/GenBank/DDBJ databases">
        <title>Genomic Encyclopedia of Type Strains, Phase IV (KMG-IV): sequencing the most valuable type-strain genomes for metagenomic binning, comparative biology and taxonomic classification.</title>
        <authorList>
            <person name="Goeker M."/>
        </authorList>
    </citation>
    <scope>NUCLEOTIDE SEQUENCE [LARGE SCALE GENOMIC DNA]</scope>
    <source>
        <strain evidence="3 4">DSM 102969</strain>
    </source>
</reference>
<dbReference type="InterPro" id="IPR008160">
    <property type="entry name" value="Collagen"/>
</dbReference>
<keyword evidence="2" id="KW-0732">Signal</keyword>
<evidence type="ECO:0000256" key="2">
    <source>
        <dbReference type="SAM" id="SignalP"/>
    </source>
</evidence>
<organism evidence="3 4">
    <name type="scientific">Oharaeibacter diazotrophicus</name>
    <dbReference type="NCBI Taxonomy" id="1920512"/>
    <lineage>
        <taxon>Bacteria</taxon>
        <taxon>Pseudomonadati</taxon>
        <taxon>Pseudomonadota</taxon>
        <taxon>Alphaproteobacteria</taxon>
        <taxon>Hyphomicrobiales</taxon>
        <taxon>Pleomorphomonadaceae</taxon>
        <taxon>Oharaeibacter</taxon>
    </lineage>
</organism>
<gene>
    <name evidence="3" type="ORF">EDD54_2592</name>
</gene>
<protein>
    <submittedName>
        <fullName evidence="3">Collagen triple helix repeat protein</fullName>
    </submittedName>
</protein>
<keyword evidence="3" id="KW-0176">Collagen</keyword>
<feature type="compositionally biased region" description="Gly residues" evidence="1">
    <location>
        <begin position="118"/>
        <end position="127"/>
    </location>
</feature>
<dbReference type="AlphaFoldDB" id="A0A4R6RCR0"/>
<evidence type="ECO:0000313" key="4">
    <source>
        <dbReference type="Proteomes" id="UP000294547"/>
    </source>
</evidence>
<sequence>MSHRSRTSAAVLALLLAAAATPATAAEPPAPVAVAGLAVTEAGITAGRLVIVGRTTTPGTAVTIDGTRFTVTSGKDGAFRLSGFLHPDTCRVVLKAATAVLPVQLANCGRRGPAGPTGPRGGAGAVGDAGPQGVAGPAGEAGPRGPDGPEGLPGPDGAEGRPGPEGATGPRGATGPAGPDGSFAGRMFEVSVRPVAVLDHGSPGVAVVYAGVGNYLVRFPRDVTACTFTATSATAFNSKAILVKVEPPVAGDARTNEARVRLFDGEPPVAELYIPHPIEEAFRLFAVCD</sequence>
<feature type="region of interest" description="Disordered" evidence="1">
    <location>
        <begin position="107"/>
        <end position="182"/>
    </location>
</feature>
<dbReference type="EMBL" id="SNXY01000008">
    <property type="protein sequence ID" value="TDP83991.1"/>
    <property type="molecule type" value="Genomic_DNA"/>
</dbReference>
<dbReference type="Pfam" id="PF01391">
    <property type="entry name" value="Collagen"/>
    <property type="match status" value="1"/>
</dbReference>
<keyword evidence="4" id="KW-1185">Reference proteome</keyword>
<comment type="caution">
    <text evidence="3">The sequence shown here is derived from an EMBL/GenBank/DDBJ whole genome shotgun (WGS) entry which is preliminary data.</text>
</comment>
<dbReference type="PANTHER" id="PTHR24637">
    <property type="entry name" value="COLLAGEN"/>
    <property type="match status" value="1"/>
</dbReference>
<feature type="compositionally biased region" description="Low complexity" evidence="1">
    <location>
        <begin position="128"/>
        <end position="156"/>
    </location>
</feature>
<dbReference type="Proteomes" id="UP000294547">
    <property type="component" value="Unassembled WGS sequence"/>
</dbReference>
<dbReference type="PANTHER" id="PTHR24637:SF421">
    <property type="entry name" value="CUTICLE COLLAGEN DPY-2"/>
    <property type="match status" value="1"/>
</dbReference>
<feature type="signal peptide" evidence="2">
    <location>
        <begin position="1"/>
        <end position="25"/>
    </location>
</feature>
<proteinExistence type="predicted"/>
<name>A0A4R6RCR0_9HYPH</name>
<accession>A0A4R6RCR0</accession>
<feature type="chain" id="PRO_5020825106" evidence="2">
    <location>
        <begin position="26"/>
        <end position="289"/>
    </location>
</feature>
<evidence type="ECO:0000256" key="1">
    <source>
        <dbReference type="SAM" id="MobiDB-lite"/>
    </source>
</evidence>
<feature type="compositionally biased region" description="Low complexity" evidence="1">
    <location>
        <begin position="164"/>
        <end position="181"/>
    </location>
</feature>
<dbReference type="RefSeq" id="WP_208112190.1">
    <property type="nucleotide sequence ID" value="NZ_BSPM01000002.1"/>
</dbReference>
<evidence type="ECO:0000313" key="3">
    <source>
        <dbReference type="EMBL" id="TDP83991.1"/>
    </source>
</evidence>